<name>A0A9P7GHR9_9AGAR</name>
<comment type="caution">
    <text evidence="1">The sequence shown here is derived from an EMBL/GenBank/DDBJ whole genome shotgun (WGS) entry which is preliminary data.</text>
</comment>
<dbReference type="AlphaFoldDB" id="A0A9P7GHR9"/>
<reference evidence="1" key="1">
    <citation type="submission" date="2021-02" db="EMBL/GenBank/DDBJ databases">
        <authorList>
            <person name="Nieuwenhuis M."/>
            <person name="Van De Peppel L.J.J."/>
        </authorList>
    </citation>
    <scope>NUCLEOTIDE SEQUENCE</scope>
    <source>
        <strain evidence="1">D49</strain>
    </source>
</reference>
<sequence length="331" mass="37946">MFTSLTAPTYDSVVQTMLQSWEEFPQHERIDFYQKAAKAFADDQTQKKAKDILSEMGSRVVAADKAMRDIAGKLSKFAVEYEKQYPSSGFRKEYAEPWMGIWRYWGTAIVLSRDIAESTAKDYKDSFLPLLESASKVNLDDPENVKQMKQALESYSKTVSPTPVPSEFEDSFAKLKLDVTKFQKKFQNYLKVHGHTVSAEVQQLQDKLNKLDDQLETYFMGSGYLGQVHDSKVKMDEANKKQPPGLPHMYTGLDSVDRELYMVQETLACLTQTWSDMRSTSIQFIYMLGKAEKYRKVDEEEFKLALELAKGMAQPLIDGLLEYVRVFDEAP</sequence>
<organism evidence="1 2">
    <name type="scientific">Sphagnurus paluster</name>
    <dbReference type="NCBI Taxonomy" id="117069"/>
    <lineage>
        <taxon>Eukaryota</taxon>
        <taxon>Fungi</taxon>
        <taxon>Dikarya</taxon>
        <taxon>Basidiomycota</taxon>
        <taxon>Agaricomycotina</taxon>
        <taxon>Agaricomycetes</taxon>
        <taxon>Agaricomycetidae</taxon>
        <taxon>Agaricales</taxon>
        <taxon>Tricholomatineae</taxon>
        <taxon>Lyophyllaceae</taxon>
        <taxon>Sphagnurus</taxon>
    </lineage>
</organism>
<dbReference type="Proteomes" id="UP000717328">
    <property type="component" value="Unassembled WGS sequence"/>
</dbReference>
<evidence type="ECO:0000313" key="1">
    <source>
        <dbReference type="EMBL" id="KAG5650288.1"/>
    </source>
</evidence>
<evidence type="ECO:0000313" key="2">
    <source>
        <dbReference type="Proteomes" id="UP000717328"/>
    </source>
</evidence>
<protein>
    <submittedName>
        <fullName evidence="1">Uncharacterized protein</fullName>
    </submittedName>
</protein>
<keyword evidence="2" id="KW-1185">Reference proteome</keyword>
<dbReference type="EMBL" id="JABCKI010000492">
    <property type="protein sequence ID" value="KAG5650288.1"/>
    <property type="molecule type" value="Genomic_DNA"/>
</dbReference>
<reference evidence="1" key="2">
    <citation type="submission" date="2021-10" db="EMBL/GenBank/DDBJ databases">
        <title>Phylogenomics reveals ancestral predisposition of the termite-cultivated fungus Termitomyces towards a domesticated lifestyle.</title>
        <authorList>
            <person name="Auxier B."/>
            <person name="Grum-Grzhimaylo A."/>
            <person name="Cardenas M.E."/>
            <person name="Lodge J.D."/>
            <person name="Laessoe T."/>
            <person name="Pedersen O."/>
            <person name="Smith M.E."/>
            <person name="Kuyper T.W."/>
            <person name="Franco-Molano E.A."/>
            <person name="Baroni T.J."/>
            <person name="Aanen D.K."/>
        </authorList>
    </citation>
    <scope>NUCLEOTIDE SEQUENCE</scope>
    <source>
        <strain evidence="1">D49</strain>
    </source>
</reference>
<gene>
    <name evidence="1" type="ORF">H0H81_012730</name>
</gene>
<proteinExistence type="predicted"/>
<accession>A0A9P7GHR9</accession>